<feature type="signal peptide" evidence="5">
    <location>
        <begin position="1"/>
        <end position="18"/>
    </location>
</feature>
<evidence type="ECO:0000256" key="1">
    <source>
        <dbReference type="ARBA" id="ARBA00004613"/>
    </source>
</evidence>
<evidence type="ECO:0000256" key="4">
    <source>
        <dbReference type="ARBA" id="ARBA00022729"/>
    </source>
</evidence>
<evidence type="ECO:0000256" key="3">
    <source>
        <dbReference type="ARBA" id="ARBA00022525"/>
    </source>
</evidence>
<dbReference type="CDD" id="cd23992">
    <property type="entry name" value="PBP_GOBP"/>
    <property type="match status" value="1"/>
</dbReference>
<reference evidence="6" key="1">
    <citation type="journal article" date="2018" name="Front. Physiol.">
        <title>Sex- and Tissue-Specific Expression Profiles of Odorant Binding Protein and Chemosensory Protein Genes in Bradysia odoriphaga (Diptera: Sciaridae).</title>
        <authorList>
            <person name="Zhao Y."/>
            <person name="Ding J."/>
            <person name="Zhang Z."/>
            <person name="Liu F."/>
            <person name="Zhou C."/>
            <person name="Mu W."/>
        </authorList>
    </citation>
    <scope>NUCLEOTIDE SEQUENCE</scope>
</reference>
<dbReference type="GO" id="GO:0005615">
    <property type="term" value="C:extracellular space"/>
    <property type="evidence" value="ECO:0007669"/>
    <property type="project" value="TreeGrafter"/>
</dbReference>
<dbReference type="GO" id="GO:0007608">
    <property type="term" value="P:sensory perception of smell"/>
    <property type="evidence" value="ECO:0007669"/>
    <property type="project" value="TreeGrafter"/>
</dbReference>
<evidence type="ECO:0000256" key="2">
    <source>
        <dbReference type="ARBA" id="ARBA00008098"/>
    </source>
</evidence>
<dbReference type="PANTHER" id="PTHR11857:SF43">
    <property type="entry name" value="GEO07291P1-RELATED"/>
    <property type="match status" value="1"/>
</dbReference>
<proteinExistence type="evidence at transcript level"/>
<dbReference type="SUPFAM" id="SSF47565">
    <property type="entry name" value="Insect pheromone/odorant-binding proteins"/>
    <property type="match status" value="1"/>
</dbReference>
<dbReference type="SMART" id="SM00708">
    <property type="entry name" value="PhBP"/>
    <property type="match status" value="1"/>
</dbReference>
<dbReference type="AlphaFoldDB" id="A0A2S0X9K1"/>
<keyword evidence="4 5" id="KW-0732">Signal</keyword>
<dbReference type="InterPro" id="IPR036728">
    <property type="entry name" value="PBP_GOBP_sf"/>
</dbReference>
<organism evidence="6">
    <name type="scientific">Bradysia odoriphaga</name>
    <dbReference type="NCBI Taxonomy" id="1564500"/>
    <lineage>
        <taxon>Eukaryota</taxon>
        <taxon>Metazoa</taxon>
        <taxon>Ecdysozoa</taxon>
        <taxon>Arthropoda</taxon>
        <taxon>Hexapoda</taxon>
        <taxon>Insecta</taxon>
        <taxon>Pterygota</taxon>
        <taxon>Neoptera</taxon>
        <taxon>Endopterygota</taxon>
        <taxon>Diptera</taxon>
        <taxon>Nematocera</taxon>
        <taxon>Sciaroidea</taxon>
        <taxon>Sciaridae</taxon>
        <taxon>Bradysia</taxon>
    </lineage>
</organism>
<dbReference type="Pfam" id="PF01395">
    <property type="entry name" value="PBP_GOBP"/>
    <property type="match status" value="1"/>
</dbReference>
<keyword evidence="3" id="KW-0964">Secreted</keyword>
<evidence type="ECO:0000256" key="5">
    <source>
        <dbReference type="SAM" id="SignalP"/>
    </source>
</evidence>
<comment type="similarity">
    <text evidence="2">Belongs to the PBP/GOBP family.</text>
</comment>
<dbReference type="GO" id="GO:0005549">
    <property type="term" value="F:odorant binding"/>
    <property type="evidence" value="ECO:0007669"/>
    <property type="project" value="InterPro"/>
</dbReference>
<gene>
    <name evidence="6" type="primary">OBP47</name>
</gene>
<sequence length="125" mass="14247">MKSVLVFALFAMVAVAHANDDEALKETLGQVIKECAEKTNFSEEGIKKLHSNDFSLTENIQCFQKCFFEKSGIITDNAFDKNRLLAIRRVYKKDEATETLEKCASLYKPDAFDCDAAWEIFKCFN</sequence>
<protein>
    <submittedName>
        <fullName evidence="6">Odorant-binding protein 47</fullName>
    </submittedName>
</protein>
<dbReference type="PANTHER" id="PTHR11857">
    <property type="entry name" value="ODORANT BINDING PROTEIN-RELATED"/>
    <property type="match status" value="1"/>
</dbReference>
<accession>A0A2S0X9K1</accession>
<dbReference type="InterPro" id="IPR006170">
    <property type="entry name" value="PBP/GOBP"/>
</dbReference>
<evidence type="ECO:0000313" key="6">
    <source>
        <dbReference type="EMBL" id="AWC08458.1"/>
    </source>
</evidence>
<dbReference type="Gene3D" id="1.10.238.20">
    <property type="entry name" value="Pheromone/general odorant binding protein domain"/>
    <property type="match status" value="1"/>
</dbReference>
<name>A0A2S0X9K1_9DIPT</name>
<dbReference type="EMBL" id="MG544167">
    <property type="protein sequence ID" value="AWC08458.1"/>
    <property type="molecule type" value="mRNA"/>
</dbReference>
<feature type="chain" id="PRO_5015616273" evidence="5">
    <location>
        <begin position="19"/>
        <end position="125"/>
    </location>
</feature>
<comment type="subcellular location">
    <subcellularLocation>
        <location evidence="1">Secreted</location>
    </subcellularLocation>
</comment>